<evidence type="ECO:0000313" key="3">
    <source>
        <dbReference type="Proteomes" id="UP000243745"/>
    </source>
</evidence>
<reference evidence="2 3" key="1">
    <citation type="submission" date="2016-10" db="EMBL/GenBank/DDBJ databases">
        <authorList>
            <person name="Varghese N."/>
            <person name="Submissions S."/>
        </authorList>
    </citation>
    <scope>NUCLEOTIDE SEQUENCE [LARGE SCALE GENOMIC DNA]</scope>
    <source>
        <strain evidence="2 3">DSM 1361</strain>
    </source>
</reference>
<evidence type="ECO:0000256" key="1">
    <source>
        <dbReference type="SAM" id="Phobius"/>
    </source>
</evidence>
<organism evidence="2 3">
    <name type="scientific">Ruminobacter amylophilus</name>
    <dbReference type="NCBI Taxonomy" id="867"/>
    <lineage>
        <taxon>Bacteria</taxon>
        <taxon>Pseudomonadati</taxon>
        <taxon>Pseudomonadota</taxon>
        <taxon>Gammaproteobacteria</taxon>
        <taxon>Aeromonadales</taxon>
        <taxon>Succinivibrionaceae</taxon>
        <taxon>Ruminobacter</taxon>
    </lineage>
</organism>
<keyword evidence="1" id="KW-0812">Transmembrane</keyword>
<accession>A0A662ZJM6</accession>
<dbReference type="AlphaFoldDB" id="A0A662ZJM6"/>
<proteinExistence type="predicted"/>
<evidence type="ECO:0000313" key="2">
    <source>
        <dbReference type="EMBL" id="SFP50531.1"/>
    </source>
</evidence>
<feature type="transmembrane region" description="Helical" evidence="1">
    <location>
        <begin position="38"/>
        <end position="56"/>
    </location>
</feature>
<keyword evidence="1" id="KW-1133">Transmembrane helix</keyword>
<keyword evidence="3" id="KW-1185">Reference proteome</keyword>
<keyword evidence="1" id="KW-0472">Membrane</keyword>
<sequence length="359" mass="41715">MNYTKNKKDILTSIIFDKQSLGYISDSVIIRKHYLRNVLLFMFALTLIISCTVYVVKSVPVISKKYFDITLSGYAYGTGFIHSSADQFKYHSSKTCDYYVKVLSTSENSENVPKLMRIKNIECTALLGEKIKFIYEKDDPSEIFAVDRHSTTFSQVVFIFWILLVIITVMIFFIVYRTRRDYGMRFRQALESGIHLELQLQPAELFYHAVKNNYDSPLMLMSDMGTEKNISSSFRSWKRTFETRCNFQISQFNTAIIGLTYTCWPNIKLSLHPEPVIKYSREVCHIYGISENTLRKAANLPPVSDDMKTDDVQNSPASETDRMIFFAGPWISKNKTPDKKLNLYITTDEFRDYYTTPVK</sequence>
<protein>
    <submittedName>
        <fullName evidence="2">Uncharacterized protein</fullName>
    </submittedName>
</protein>
<dbReference type="EMBL" id="FOXF01000030">
    <property type="protein sequence ID" value="SFP50531.1"/>
    <property type="molecule type" value="Genomic_DNA"/>
</dbReference>
<gene>
    <name evidence="2" type="ORF">SAMN02910344_01565</name>
</gene>
<name>A0A662ZJM6_9GAMM</name>
<dbReference type="Proteomes" id="UP000243745">
    <property type="component" value="Unassembled WGS sequence"/>
</dbReference>
<feature type="transmembrane region" description="Helical" evidence="1">
    <location>
        <begin position="156"/>
        <end position="176"/>
    </location>
</feature>